<dbReference type="InterPro" id="IPR002477">
    <property type="entry name" value="Peptidoglycan-bd-like"/>
</dbReference>
<dbReference type="Proteomes" id="UP000199184">
    <property type="component" value="Unassembled WGS sequence"/>
</dbReference>
<dbReference type="GO" id="GO:0009253">
    <property type="term" value="P:peptidoglycan catabolic process"/>
    <property type="evidence" value="ECO:0007669"/>
    <property type="project" value="TreeGrafter"/>
</dbReference>
<dbReference type="Gene3D" id="1.10.530.10">
    <property type="match status" value="1"/>
</dbReference>
<dbReference type="InterPro" id="IPR043426">
    <property type="entry name" value="MltB-like"/>
</dbReference>
<gene>
    <name evidence="3" type="ORF">GA0061098_1006208</name>
</gene>
<dbReference type="FunFam" id="1.10.8.350:FF:000001">
    <property type="entry name" value="Lytic murein transglycosylase B"/>
    <property type="match status" value="1"/>
</dbReference>
<dbReference type="Gene3D" id="1.10.101.10">
    <property type="entry name" value="PGBD-like superfamily/PGBD"/>
    <property type="match status" value="1"/>
</dbReference>
<feature type="domain" description="Transglycosylase SLT" evidence="2">
    <location>
        <begin position="67"/>
        <end position="356"/>
    </location>
</feature>
<feature type="domain" description="Peptidoglycan binding-like" evidence="1">
    <location>
        <begin position="378"/>
        <end position="433"/>
    </location>
</feature>
<name>A0A1C3W2R5_9BRAD</name>
<dbReference type="GO" id="GO:0008933">
    <property type="term" value="F:peptidoglycan lytic transglycosylase activity"/>
    <property type="evidence" value="ECO:0007669"/>
    <property type="project" value="TreeGrafter"/>
</dbReference>
<accession>A0A1C3W2R5</accession>
<dbReference type="PANTHER" id="PTHR30163">
    <property type="entry name" value="MEMBRANE-BOUND LYTIC MUREIN TRANSGLYCOSYLASE B"/>
    <property type="match status" value="1"/>
</dbReference>
<dbReference type="InterPro" id="IPR011970">
    <property type="entry name" value="MltB_2"/>
</dbReference>
<protein>
    <submittedName>
        <fullName evidence="3">Lytic murein transglycosylase</fullName>
    </submittedName>
</protein>
<evidence type="ECO:0000259" key="2">
    <source>
        <dbReference type="Pfam" id="PF13406"/>
    </source>
</evidence>
<organism evidence="3 4">
    <name type="scientific">Bradyrhizobium shewense</name>
    <dbReference type="NCBI Taxonomy" id="1761772"/>
    <lineage>
        <taxon>Bacteria</taxon>
        <taxon>Pseudomonadati</taxon>
        <taxon>Pseudomonadota</taxon>
        <taxon>Alphaproteobacteria</taxon>
        <taxon>Hyphomicrobiales</taxon>
        <taxon>Nitrobacteraceae</taxon>
        <taxon>Bradyrhizobium</taxon>
    </lineage>
</organism>
<dbReference type="Pfam" id="PF13406">
    <property type="entry name" value="SLT_2"/>
    <property type="match status" value="1"/>
</dbReference>
<dbReference type="SUPFAM" id="SSF53955">
    <property type="entry name" value="Lysozyme-like"/>
    <property type="match status" value="1"/>
</dbReference>
<dbReference type="InterPro" id="IPR036366">
    <property type="entry name" value="PGBDSf"/>
</dbReference>
<dbReference type="SUPFAM" id="SSF47090">
    <property type="entry name" value="PGBD-like"/>
    <property type="match status" value="1"/>
</dbReference>
<dbReference type="FunFam" id="1.10.101.10:FF:000017">
    <property type="entry name" value="Lytic transglycosylase"/>
    <property type="match status" value="1"/>
</dbReference>
<evidence type="ECO:0000313" key="4">
    <source>
        <dbReference type="Proteomes" id="UP000199184"/>
    </source>
</evidence>
<evidence type="ECO:0000259" key="1">
    <source>
        <dbReference type="Pfam" id="PF01471"/>
    </source>
</evidence>
<reference evidence="4" key="1">
    <citation type="submission" date="2016-08" db="EMBL/GenBank/DDBJ databases">
        <authorList>
            <person name="Varghese N."/>
            <person name="Submissions Spin"/>
        </authorList>
    </citation>
    <scope>NUCLEOTIDE SEQUENCE [LARGE SCALE GENOMIC DNA]</scope>
    <source>
        <strain evidence="4">ERR11</strain>
    </source>
</reference>
<evidence type="ECO:0000313" key="3">
    <source>
        <dbReference type="EMBL" id="SCB34186.1"/>
    </source>
</evidence>
<dbReference type="InterPro" id="IPR031304">
    <property type="entry name" value="SLT_2"/>
</dbReference>
<dbReference type="AlphaFoldDB" id="A0A1C3W2R5"/>
<dbReference type="EMBL" id="FMAI01000006">
    <property type="protein sequence ID" value="SCB34186.1"/>
    <property type="molecule type" value="Genomic_DNA"/>
</dbReference>
<dbReference type="Pfam" id="PF01471">
    <property type="entry name" value="PG_binding_1"/>
    <property type="match status" value="1"/>
</dbReference>
<dbReference type="PANTHER" id="PTHR30163:SF8">
    <property type="entry name" value="LYTIC MUREIN TRANSGLYCOSYLASE"/>
    <property type="match status" value="1"/>
</dbReference>
<keyword evidence="4" id="KW-1185">Reference proteome</keyword>
<proteinExistence type="predicted"/>
<sequence>MIPGRAESATRLFQEPTHTGHVSGYNVPMTHADSSLHPTRRNLLHSTFGAAALLTFPTRLLAAPPGFDEWRESFRARAMAKGISAATWQRAMGRVEPDMSVFKQMRSQPEFHEQVWQYINRRVSDWRVINGKIALKNNEALLARIERDFGVERGTLLALWGVESAYGDPLVQQNHMTPVFPSLAALAWNEPRRKAYWETELINALRIVDKGWSTPEQMQGSWAGAMGHSQWMPEVWLNVGIDYDGDGKVSPFGKPDDALGSTAKYLVNRGKWHRGEHWGYEVRAAGNMSGSRTYAAWASAGVTRADGQPFPQPNASAQMWTPVAGGPTFLLGPNFYSVKSYNPSMNYALAICHLGDRCLGAPPFIQPFPGSERALTLAEVQEMQTRLTKAGFDTGGTDGRVGNDTMKAIKDFQQRAGIAPADGYGGLKVLAKLRQGS</sequence>
<dbReference type="Gene3D" id="1.10.8.350">
    <property type="entry name" value="Bacterial muramidase"/>
    <property type="match status" value="1"/>
</dbReference>
<dbReference type="InterPro" id="IPR036365">
    <property type="entry name" value="PGBD-like_sf"/>
</dbReference>
<dbReference type="NCBIfam" id="TIGR02283">
    <property type="entry name" value="MltB_2"/>
    <property type="match status" value="1"/>
</dbReference>
<dbReference type="InterPro" id="IPR023346">
    <property type="entry name" value="Lysozyme-like_dom_sf"/>
</dbReference>